<keyword evidence="2" id="KW-1133">Transmembrane helix</keyword>
<comment type="caution">
    <text evidence="3">The sequence shown here is derived from an EMBL/GenBank/DDBJ whole genome shotgun (WGS) entry which is preliminary data.</text>
</comment>
<gene>
    <name evidence="3" type="ORF">QC762_301240</name>
</gene>
<dbReference type="GeneID" id="87908340"/>
<name>A0ABR0GHN5_9PEZI</name>
<evidence type="ECO:0000256" key="2">
    <source>
        <dbReference type="SAM" id="Phobius"/>
    </source>
</evidence>
<keyword evidence="2" id="KW-0472">Membrane</keyword>
<dbReference type="RefSeq" id="XP_062744247.1">
    <property type="nucleotide sequence ID" value="XM_062888433.1"/>
</dbReference>
<proteinExistence type="predicted"/>
<dbReference type="Proteomes" id="UP001323405">
    <property type="component" value="Unassembled WGS sequence"/>
</dbReference>
<sequence length="413" mass="46059">MERPDKPLTPPDDRDRKRGRGDRDRGDRDRGDRDRVDRDRVDRDRVDKDRGDRDRGDRDRGDRDRGDDKARGDDRAPTGEAASYFTAAAPITGPNGSIDPYPIVTDSYRPPQGPDSSYPPRHDYGRPPPGSGYPLPSHSTGISPNYPPVSGANGASASYYGTGVESMPGPAATSGVGMSYIPPAPLSGPPHHGALPIHSTTPLPLAVQSSYYKPTLKSVRQKAEKEVIELANLQRQRKMIASKGTRRDYDEISDKIRAQTATVLGYLKGLRQEMIQIVEDAEDQRWRRWIVGTIFGTFIPLVKKLFRRPSSEKKTKTRTEYAFIKSKSLLGRILAATKGHRPGLTTVTFFVFAVLYIFSNEVSLRVAKTASKRLKKLVNKVESTSNGRDGDVLKDDDIKLLSGWRWRVLEFID</sequence>
<accession>A0ABR0GHN5</accession>
<reference evidence="3 4" key="1">
    <citation type="journal article" date="2023" name="bioRxiv">
        <title>High-quality genome assemblies of four members of thePodospora anserinaspecies complex.</title>
        <authorList>
            <person name="Ament-Velasquez S.L."/>
            <person name="Vogan A.A."/>
            <person name="Wallerman O."/>
            <person name="Hartmann F."/>
            <person name="Gautier V."/>
            <person name="Silar P."/>
            <person name="Giraud T."/>
            <person name="Johannesson H."/>
        </authorList>
    </citation>
    <scope>NUCLEOTIDE SEQUENCE [LARGE SCALE GENOMIC DNA]</scope>
    <source>
        <strain evidence="3 4">CBS 415.72m</strain>
    </source>
</reference>
<feature type="compositionally biased region" description="Basic and acidic residues" evidence="1">
    <location>
        <begin position="1"/>
        <end position="77"/>
    </location>
</feature>
<evidence type="ECO:0000313" key="3">
    <source>
        <dbReference type="EMBL" id="KAK4655272.1"/>
    </source>
</evidence>
<evidence type="ECO:0000256" key="1">
    <source>
        <dbReference type="SAM" id="MobiDB-lite"/>
    </source>
</evidence>
<evidence type="ECO:0000313" key="4">
    <source>
        <dbReference type="Proteomes" id="UP001323405"/>
    </source>
</evidence>
<keyword evidence="2" id="KW-0812">Transmembrane</keyword>
<organism evidence="3 4">
    <name type="scientific">Podospora pseudocomata</name>
    <dbReference type="NCBI Taxonomy" id="2093779"/>
    <lineage>
        <taxon>Eukaryota</taxon>
        <taxon>Fungi</taxon>
        <taxon>Dikarya</taxon>
        <taxon>Ascomycota</taxon>
        <taxon>Pezizomycotina</taxon>
        <taxon>Sordariomycetes</taxon>
        <taxon>Sordariomycetidae</taxon>
        <taxon>Sordariales</taxon>
        <taxon>Podosporaceae</taxon>
        <taxon>Podospora</taxon>
    </lineage>
</organism>
<feature type="region of interest" description="Disordered" evidence="1">
    <location>
        <begin position="1"/>
        <end position="141"/>
    </location>
</feature>
<dbReference type="EMBL" id="JAFFHA010000005">
    <property type="protein sequence ID" value="KAK4655272.1"/>
    <property type="molecule type" value="Genomic_DNA"/>
</dbReference>
<feature type="transmembrane region" description="Helical" evidence="2">
    <location>
        <begin position="342"/>
        <end position="359"/>
    </location>
</feature>
<protein>
    <submittedName>
        <fullName evidence="3">Uncharacterized protein</fullName>
    </submittedName>
</protein>
<keyword evidence="4" id="KW-1185">Reference proteome</keyword>